<proteinExistence type="inferred from homology"/>
<evidence type="ECO:0000256" key="2">
    <source>
        <dbReference type="ARBA" id="ARBA00011513"/>
    </source>
</evidence>
<sequence length="98" mass="11133">MISLSRQLSTSNLPAQSKDKKGVYLSCALQASAAVCRSLECRSMKKSKKSKSFVKALQKLKNLRPQLYSAADYYGKPYLHNEQKQMVLDDLKEMLFEP</sequence>
<evidence type="ECO:0000256" key="3">
    <source>
        <dbReference type="ARBA" id="ARBA00025223"/>
    </source>
</evidence>
<dbReference type="InterPro" id="IPR028457">
    <property type="entry name" value="ABI"/>
</dbReference>
<comment type="similarity">
    <text evidence="1">Belongs to the ABI family.</text>
</comment>
<comment type="subunit">
    <text evidence="2">Binds SCAR.</text>
</comment>
<organism evidence="4 5">
    <name type="scientific">Dendrobium chrysotoxum</name>
    <name type="common">Orchid</name>
    <dbReference type="NCBI Taxonomy" id="161865"/>
    <lineage>
        <taxon>Eukaryota</taxon>
        <taxon>Viridiplantae</taxon>
        <taxon>Streptophyta</taxon>
        <taxon>Embryophyta</taxon>
        <taxon>Tracheophyta</taxon>
        <taxon>Spermatophyta</taxon>
        <taxon>Magnoliopsida</taxon>
        <taxon>Liliopsida</taxon>
        <taxon>Asparagales</taxon>
        <taxon>Orchidaceae</taxon>
        <taxon>Epidendroideae</taxon>
        <taxon>Malaxideae</taxon>
        <taxon>Dendrobiinae</taxon>
        <taxon>Dendrobium</taxon>
    </lineage>
</organism>
<name>A0AAV7GJB2_DENCH</name>
<dbReference type="AlphaFoldDB" id="A0AAV7GJB2"/>
<evidence type="ECO:0000313" key="5">
    <source>
        <dbReference type="Proteomes" id="UP000775213"/>
    </source>
</evidence>
<dbReference type="EMBL" id="JAGFBR010000014">
    <property type="protein sequence ID" value="KAH0455708.1"/>
    <property type="molecule type" value="Genomic_DNA"/>
</dbReference>
<dbReference type="PANTHER" id="PTHR10460">
    <property type="entry name" value="ABL INTERACTOR FAMILY MEMBER"/>
    <property type="match status" value="1"/>
</dbReference>
<accession>A0AAV7GJB2</accession>
<evidence type="ECO:0000256" key="1">
    <source>
        <dbReference type="ARBA" id="ARBA00010020"/>
    </source>
</evidence>
<evidence type="ECO:0000313" key="4">
    <source>
        <dbReference type="EMBL" id="KAH0455708.1"/>
    </source>
</evidence>
<comment type="caution">
    <text evidence="4">The sequence shown here is derived from an EMBL/GenBank/DDBJ whole genome shotgun (WGS) entry which is preliminary data.</text>
</comment>
<reference evidence="4 5" key="1">
    <citation type="journal article" date="2021" name="Hortic Res">
        <title>Chromosome-scale assembly of the Dendrobium chrysotoxum genome enhances the understanding of orchid evolution.</title>
        <authorList>
            <person name="Zhang Y."/>
            <person name="Zhang G.Q."/>
            <person name="Zhang D."/>
            <person name="Liu X.D."/>
            <person name="Xu X.Y."/>
            <person name="Sun W.H."/>
            <person name="Yu X."/>
            <person name="Zhu X."/>
            <person name="Wang Z.W."/>
            <person name="Zhao X."/>
            <person name="Zhong W.Y."/>
            <person name="Chen H."/>
            <person name="Yin W.L."/>
            <person name="Huang T."/>
            <person name="Niu S.C."/>
            <person name="Liu Z.J."/>
        </authorList>
    </citation>
    <scope>NUCLEOTIDE SEQUENCE [LARGE SCALE GENOMIC DNA]</scope>
    <source>
        <strain evidence="4">Lindl</strain>
    </source>
</reference>
<protein>
    <submittedName>
        <fullName evidence="4">Uncharacterized protein</fullName>
    </submittedName>
</protein>
<dbReference type="Proteomes" id="UP000775213">
    <property type="component" value="Unassembled WGS sequence"/>
</dbReference>
<gene>
    <name evidence="4" type="ORF">IEQ34_015740</name>
</gene>
<comment type="function">
    <text evidence="3">Involved in regulation of actin and microtubule organization. Part of a WAVE complex that activates the Arp2/3 complex.</text>
</comment>
<dbReference type="Gene3D" id="6.10.140.1620">
    <property type="match status" value="1"/>
</dbReference>
<dbReference type="PANTHER" id="PTHR10460:SF0">
    <property type="entry name" value="ABELSON INTERACTING PROTEIN, ISOFORM D"/>
    <property type="match status" value="1"/>
</dbReference>
<keyword evidence="5" id="KW-1185">Reference proteome</keyword>